<evidence type="ECO:0000256" key="1">
    <source>
        <dbReference type="ARBA" id="ARBA00022723"/>
    </source>
</evidence>
<dbReference type="InterPro" id="IPR036770">
    <property type="entry name" value="Ankyrin_rpt-contain_sf"/>
</dbReference>
<comment type="caution">
    <text evidence="6">The sequence shown here is derived from an EMBL/GenBank/DDBJ whole genome shotgun (WGS) entry which is preliminary data.</text>
</comment>
<dbReference type="SUPFAM" id="SSF144232">
    <property type="entry name" value="HIT/MYND zinc finger-like"/>
    <property type="match status" value="1"/>
</dbReference>
<keyword evidence="2 4" id="KW-0863">Zinc-finger</keyword>
<dbReference type="InterPro" id="IPR002893">
    <property type="entry name" value="Znf_MYND"/>
</dbReference>
<evidence type="ECO:0000313" key="7">
    <source>
        <dbReference type="Proteomes" id="UP001215598"/>
    </source>
</evidence>
<evidence type="ECO:0000256" key="4">
    <source>
        <dbReference type="PROSITE-ProRule" id="PRU00134"/>
    </source>
</evidence>
<evidence type="ECO:0000259" key="5">
    <source>
        <dbReference type="PROSITE" id="PS50865"/>
    </source>
</evidence>
<name>A0AAD7J0X4_9AGAR</name>
<evidence type="ECO:0000256" key="2">
    <source>
        <dbReference type="ARBA" id="ARBA00022771"/>
    </source>
</evidence>
<keyword evidence="3" id="KW-0862">Zinc</keyword>
<evidence type="ECO:0000256" key="3">
    <source>
        <dbReference type="ARBA" id="ARBA00022833"/>
    </source>
</evidence>
<dbReference type="AlphaFoldDB" id="A0AAD7J0X4"/>
<feature type="domain" description="MYND-type" evidence="5">
    <location>
        <begin position="432"/>
        <end position="474"/>
    </location>
</feature>
<gene>
    <name evidence="6" type="ORF">B0H16DRAFT_1542592</name>
</gene>
<protein>
    <recommendedName>
        <fullName evidence="5">MYND-type domain-containing protein</fullName>
    </recommendedName>
</protein>
<dbReference type="Gene3D" id="1.25.40.20">
    <property type="entry name" value="Ankyrin repeat-containing domain"/>
    <property type="match status" value="1"/>
</dbReference>
<evidence type="ECO:0000313" key="6">
    <source>
        <dbReference type="EMBL" id="KAJ7754506.1"/>
    </source>
</evidence>
<accession>A0AAD7J0X4</accession>
<organism evidence="6 7">
    <name type="scientific">Mycena metata</name>
    <dbReference type="NCBI Taxonomy" id="1033252"/>
    <lineage>
        <taxon>Eukaryota</taxon>
        <taxon>Fungi</taxon>
        <taxon>Dikarya</taxon>
        <taxon>Basidiomycota</taxon>
        <taxon>Agaricomycotina</taxon>
        <taxon>Agaricomycetes</taxon>
        <taxon>Agaricomycetidae</taxon>
        <taxon>Agaricales</taxon>
        <taxon>Marasmiineae</taxon>
        <taxon>Mycenaceae</taxon>
        <taxon>Mycena</taxon>
    </lineage>
</organism>
<reference evidence="6" key="1">
    <citation type="submission" date="2023-03" db="EMBL/GenBank/DDBJ databases">
        <title>Massive genome expansion in bonnet fungi (Mycena s.s.) driven by repeated elements and novel gene families across ecological guilds.</title>
        <authorList>
            <consortium name="Lawrence Berkeley National Laboratory"/>
            <person name="Harder C.B."/>
            <person name="Miyauchi S."/>
            <person name="Viragh M."/>
            <person name="Kuo A."/>
            <person name="Thoen E."/>
            <person name="Andreopoulos B."/>
            <person name="Lu D."/>
            <person name="Skrede I."/>
            <person name="Drula E."/>
            <person name="Henrissat B."/>
            <person name="Morin E."/>
            <person name="Kohler A."/>
            <person name="Barry K."/>
            <person name="LaButti K."/>
            <person name="Morin E."/>
            <person name="Salamov A."/>
            <person name="Lipzen A."/>
            <person name="Mereny Z."/>
            <person name="Hegedus B."/>
            <person name="Baldrian P."/>
            <person name="Stursova M."/>
            <person name="Weitz H."/>
            <person name="Taylor A."/>
            <person name="Grigoriev I.V."/>
            <person name="Nagy L.G."/>
            <person name="Martin F."/>
            <person name="Kauserud H."/>
        </authorList>
    </citation>
    <scope>NUCLEOTIDE SEQUENCE</scope>
    <source>
        <strain evidence="6">CBHHK182m</strain>
    </source>
</reference>
<dbReference type="GO" id="GO:0008270">
    <property type="term" value="F:zinc ion binding"/>
    <property type="evidence" value="ECO:0007669"/>
    <property type="project" value="UniProtKB-KW"/>
</dbReference>
<sequence>MDSAKKGSRKRQSNPQLPRIVWERLRKKYPHSLIFLPIFHDVRLQILSKKLESTLPPEEFGDELPQVLRATATKPGDMGTKGGNWLHVAVTQGDLPLAHECIRLGSAIQYKDRRGYSALYLGCTVLKDLLIPTGLVAGAVVSLPGGRTPDSNTADEILDQMVEICLLLLAHHSDPNETHDNLSLLGLACLSGRGELIKGLLIHGANPTPPSPTQLPGKFLATQQARISFATQASRFSGKPRPRRLCPCGSERLLDVCHGQTVPQPYPDDGICPCGGGKIYSLCCVKRTDMYWAEKWDRREEELKRLAIPRVTKDPSMQEGGAEIMFEANSAAKHDILRGNLESAHRILRELHKSGRIDPAYVAVGCQVSFLPLFPAAVRTMSKIDLNNAVRIWNEFVDGYINAGVDSRTREEIENAAKVGPTGGPLYRRCEAEGCPKIEGRNDVKLSRCAGCSKAVYCSSACQKLSWKTHRSACKNGEAKVQLLPSQAEFNAEMSKSMIDKLATLDLPAERVQALVNGFFNA</sequence>
<dbReference type="Proteomes" id="UP001215598">
    <property type="component" value="Unassembled WGS sequence"/>
</dbReference>
<dbReference type="SUPFAM" id="SSF48403">
    <property type="entry name" value="Ankyrin repeat"/>
    <property type="match status" value="1"/>
</dbReference>
<keyword evidence="7" id="KW-1185">Reference proteome</keyword>
<keyword evidence="1" id="KW-0479">Metal-binding</keyword>
<dbReference type="Pfam" id="PF01753">
    <property type="entry name" value="zf-MYND"/>
    <property type="match status" value="1"/>
</dbReference>
<dbReference type="EMBL" id="JARKIB010000052">
    <property type="protein sequence ID" value="KAJ7754506.1"/>
    <property type="molecule type" value="Genomic_DNA"/>
</dbReference>
<proteinExistence type="predicted"/>
<dbReference type="Gene3D" id="6.10.140.2220">
    <property type="match status" value="1"/>
</dbReference>
<dbReference type="PROSITE" id="PS50865">
    <property type="entry name" value="ZF_MYND_2"/>
    <property type="match status" value="1"/>
</dbReference>